<proteinExistence type="predicted"/>
<reference evidence="1 2" key="1">
    <citation type="journal article" date="2022" name="DNA Res.">
        <title>Chromosomal-level genome assembly of the orchid tree Bauhinia variegata (Leguminosae; Cercidoideae) supports the allotetraploid origin hypothesis of Bauhinia.</title>
        <authorList>
            <person name="Zhong Y."/>
            <person name="Chen Y."/>
            <person name="Zheng D."/>
            <person name="Pang J."/>
            <person name="Liu Y."/>
            <person name="Luo S."/>
            <person name="Meng S."/>
            <person name="Qian L."/>
            <person name="Wei D."/>
            <person name="Dai S."/>
            <person name="Zhou R."/>
        </authorList>
    </citation>
    <scope>NUCLEOTIDE SEQUENCE [LARGE SCALE GENOMIC DNA]</scope>
    <source>
        <strain evidence="1">BV-YZ2020</strain>
    </source>
</reference>
<protein>
    <submittedName>
        <fullName evidence="1">Uncharacterized protein</fullName>
    </submittedName>
</protein>
<dbReference type="Proteomes" id="UP000828941">
    <property type="component" value="Chromosome 1"/>
</dbReference>
<keyword evidence="2" id="KW-1185">Reference proteome</keyword>
<name>A0ACB9Q5M0_BAUVA</name>
<accession>A0ACB9Q5M0</accession>
<gene>
    <name evidence="1" type="ORF">L6164_000170</name>
</gene>
<sequence>MSSNRHFSVLLHSLVLAILATTAFSSNLSPNFYDHSCPNGLSTIKKVVEAAVKKERRMAASLLRLHFHDCFVNGCDGSILLDSTSTIDSEKNANPNINSVRGFDVVDKIKLDVDKACGGPVVSCADILAVAARDSVVTLGGPTWKVMLGRRDSTTASRATANTEIPLSFFNLPQLINSFKRKGLNEKDLVVLSGGHTIGLSRCVSFRDHIYNDPNIDPIFAKELKQICPGNGGDSNLAPLDPTAARFDVAYFANLVKEKGLLHSDQELFNGGSTDALVKQYSYDSKAFFNDFGESMIKMGNIKPLTGSQGQIRLNCRKVN</sequence>
<comment type="caution">
    <text evidence="1">The sequence shown here is derived from an EMBL/GenBank/DDBJ whole genome shotgun (WGS) entry which is preliminary data.</text>
</comment>
<organism evidence="1 2">
    <name type="scientific">Bauhinia variegata</name>
    <name type="common">Purple orchid tree</name>
    <name type="synonym">Phanera variegata</name>
    <dbReference type="NCBI Taxonomy" id="167791"/>
    <lineage>
        <taxon>Eukaryota</taxon>
        <taxon>Viridiplantae</taxon>
        <taxon>Streptophyta</taxon>
        <taxon>Embryophyta</taxon>
        <taxon>Tracheophyta</taxon>
        <taxon>Spermatophyta</taxon>
        <taxon>Magnoliopsida</taxon>
        <taxon>eudicotyledons</taxon>
        <taxon>Gunneridae</taxon>
        <taxon>Pentapetalae</taxon>
        <taxon>rosids</taxon>
        <taxon>fabids</taxon>
        <taxon>Fabales</taxon>
        <taxon>Fabaceae</taxon>
        <taxon>Cercidoideae</taxon>
        <taxon>Cercideae</taxon>
        <taxon>Bauhiniinae</taxon>
        <taxon>Bauhinia</taxon>
    </lineage>
</organism>
<evidence type="ECO:0000313" key="2">
    <source>
        <dbReference type="Proteomes" id="UP000828941"/>
    </source>
</evidence>
<dbReference type="EMBL" id="CM039426">
    <property type="protein sequence ID" value="KAI4356123.1"/>
    <property type="molecule type" value="Genomic_DNA"/>
</dbReference>
<evidence type="ECO:0000313" key="1">
    <source>
        <dbReference type="EMBL" id="KAI4356123.1"/>
    </source>
</evidence>